<evidence type="ECO:0000256" key="2">
    <source>
        <dbReference type="ARBA" id="ARBA00023157"/>
    </source>
</evidence>
<feature type="chain" id="PRO_5034433945" description="Chemokine interleukin-8-like domain-containing protein" evidence="3">
    <location>
        <begin position="27"/>
        <end position="109"/>
    </location>
</feature>
<proteinExistence type="predicted"/>
<evidence type="ECO:0000313" key="6">
    <source>
        <dbReference type="Proteomes" id="UP000694386"/>
    </source>
</evidence>
<feature type="signal peptide" evidence="3">
    <location>
        <begin position="1"/>
        <end position="26"/>
    </location>
</feature>
<dbReference type="GO" id="GO:0006955">
    <property type="term" value="P:immune response"/>
    <property type="evidence" value="ECO:0007669"/>
    <property type="project" value="InterPro"/>
</dbReference>
<dbReference type="Ensembl" id="ENSCGRT00001022052.1">
    <property type="protein sequence ID" value="ENSCGRP00001017808.1"/>
    <property type="gene ID" value="ENSCGRG00001017750.1"/>
</dbReference>
<dbReference type="SUPFAM" id="SSF54117">
    <property type="entry name" value="Interleukin 8-like chemokines"/>
    <property type="match status" value="1"/>
</dbReference>
<organism evidence="5 6">
    <name type="scientific">Cricetulus griseus</name>
    <name type="common">Chinese hamster</name>
    <name type="synonym">Cricetulus barabensis griseus</name>
    <dbReference type="NCBI Taxonomy" id="10029"/>
    <lineage>
        <taxon>Eukaryota</taxon>
        <taxon>Metazoa</taxon>
        <taxon>Chordata</taxon>
        <taxon>Craniata</taxon>
        <taxon>Vertebrata</taxon>
        <taxon>Euteleostomi</taxon>
        <taxon>Mammalia</taxon>
        <taxon>Eutheria</taxon>
        <taxon>Euarchontoglires</taxon>
        <taxon>Glires</taxon>
        <taxon>Rodentia</taxon>
        <taxon>Myomorpha</taxon>
        <taxon>Muroidea</taxon>
        <taxon>Cricetidae</taxon>
        <taxon>Cricetinae</taxon>
        <taxon>Cricetulus</taxon>
    </lineage>
</organism>
<evidence type="ECO:0000313" key="5">
    <source>
        <dbReference type="Ensembl" id="ENSCGRP00001017808.1"/>
    </source>
</evidence>
<dbReference type="Gene3D" id="2.40.50.40">
    <property type="match status" value="1"/>
</dbReference>
<reference evidence="5" key="2">
    <citation type="submission" date="2025-09" db="UniProtKB">
        <authorList>
            <consortium name="Ensembl"/>
        </authorList>
    </citation>
    <scope>IDENTIFICATION</scope>
</reference>
<evidence type="ECO:0000256" key="3">
    <source>
        <dbReference type="SAM" id="SignalP"/>
    </source>
</evidence>
<dbReference type="InterPro" id="IPR036048">
    <property type="entry name" value="Interleukin_8-like_sf"/>
</dbReference>
<protein>
    <recommendedName>
        <fullName evidence="4">Chemokine interleukin-8-like domain-containing protein</fullName>
    </recommendedName>
</protein>
<evidence type="ECO:0000259" key="4">
    <source>
        <dbReference type="SMART" id="SM00199"/>
    </source>
</evidence>
<accession>A0A8C2MDP0</accession>
<keyword evidence="1" id="KW-0202">Cytokine</keyword>
<dbReference type="GO" id="GO:0008009">
    <property type="term" value="F:chemokine activity"/>
    <property type="evidence" value="ECO:0007669"/>
    <property type="project" value="InterPro"/>
</dbReference>
<dbReference type="GO" id="GO:0005615">
    <property type="term" value="C:extracellular space"/>
    <property type="evidence" value="ECO:0007669"/>
    <property type="project" value="UniProtKB-KW"/>
</dbReference>
<dbReference type="AlphaFoldDB" id="A0A8C2MDP0"/>
<reference evidence="5" key="1">
    <citation type="submission" date="2025-08" db="UniProtKB">
        <authorList>
            <consortium name="Ensembl"/>
        </authorList>
    </citation>
    <scope>IDENTIFICATION</scope>
</reference>
<keyword evidence="2" id="KW-1015">Disulfide bond</keyword>
<feature type="domain" description="Chemokine interleukin-8-like" evidence="4">
    <location>
        <begin position="49"/>
        <end position="105"/>
    </location>
</feature>
<evidence type="ECO:0000256" key="1">
    <source>
        <dbReference type="ARBA" id="ARBA00022514"/>
    </source>
</evidence>
<keyword evidence="3" id="KW-0732">Signal</keyword>
<dbReference type="SMART" id="SM00199">
    <property type="entry name" value="SCY"/>
    <property type="match status" value="1"/>
</dbReference>
<name>A0A8C2MDP0_CRIGR</name>
<dbReference type="Proteomes" id="UP000694386">
    <property type="component" value="Unplaced"/>
</dbReference>
<dbReference type="Pfam" id="PF00048">
    <property type="entry name" value="IL8"/>
    <property type="match status" value="1"/>
</dbReference>
<sequence length="109" mass="12259">MKPFTTAFSFFILAAALGFQAWIIHTEEVLKAKQGLDEPLVLPMGFAEPLDCCFSYISRIKCSNFVYYFPTSGTCIKPVSNSLTKRNQVCANPRDQKVQKCIKSLKQIS</sequence>
<dbReference type="InterPro" id="IPR001811">
    <property type="entry name" value="Chemokine_IL8-like_dom"/>
</dbReference>